<dbReference type="PANTHER" id="PTHR11717:SF31">
    <property type="entry name" value="LOW MOLECULAR WEIGHT PROTEIN-TYROSINE-PHOSPHATASE ETP-RELATED"/>
    <property type="match status" value="1"/>
</dbReference>
<feature type="domain" description="Phosphotyrosine protein phosphatase I" evidence="5">
    <location>
        <begin position="3"/>
        <end position="187"/>
    </location>
</feature>
<accession>A0A4Q2L707</accession>
<sequence length="200" mass="20561">MSFSILVVCTGNVCRSPLAEQLLAARLATAGIDASVSSGGTAALVGQAMPQEASALSLRYGGVPDRHVARQLTASLIDDADLVLTATREHRAAVASLVPRSARRAYTLAEFARIAEFLESSPEGAESLASVASPVDVIAAISMNRGFAAPPAQPTDDDIVDPYGRPAEIYEASARVIDAAVTAVVRALSTASRLGSRGAA</sequence>
<dbReference type="Pfam" id="PF01451">
    <property type="entry name" value="LMWPc"/>
    <property type="match status" value="1"/>
</dbReference>
<organism evidence="6 7">
    <name type="scientific">Agromyces albus</name>
    <dbReference type="NCBI Taxonomy" id="205332"/>
    <lineage>
        <taxon>Bacteria</taxon>
        <taxon>Bacillati</taxon>
        <taxon>Actinomycetota</taxon>
        <taxon>Actinomycetes</taxon>
        <taxon>Micrococcales</taxon>
        <taxon>Microbacteriaceae</taxon>
        <taxon>Agromyces</taxon>
    </lineage>
</organism>
<comment type="similarity">
    <text evidence="1">Belongs to the low molecular weight phosphotyrosine protein phosphatase family.</text>
</comment>
<dbReference type="Proteomes" id="UP000293865">
    <property type="component" value="Unassembled WGS sequence"/>
</dbReference>
<dbReference type="PANTHER" id="PTHR11717">
    <property type="entry name" value="LOW MOLECULAR WEIGHT PROTEIN TYROSINE PHOSPHATASE"/>
    <property type="match status" value="1"/>
</dbReference>
<dbReference type="InterPro" id="IPR023485">
    <property type="entry name" value="Ptyr_pPase"/>
</dbReference>
<keyword evidence="7" id="KW-1185">Reference proteome</keyword>
<feature type="active site" evidence="4">
    <location>
        <position position="15"/>
    </location>
</feature>
<proteinExistence type="inferred from homology"/>
<dbReference type="Gene3D" id="3.40.50.2300">
    <property type="match status" value="1"/>
</dbReference>
<dbReference type="InterPro" id="IPR050438">
    <property type="entry name" value="LMW_PTPase"/>
</dbReference>
<dbReference type="EMBL" id="SDPN01000006">
    <property type="protein sequence ID" value="RXZ72232.1"/>
    <property type="molecule type" value="Genomic_DNA"/>
</dbReference>
<dbReference type="GO" id="GO:0004725">
    <property type="term" value="F:protein tyrosine phosphatase activity"/>
    <property type="evidence" value="ECO:0007669"/>
    <property type="project" value="InterPro"/>
</dbReference>
<comment type="caution">
    <text evidence="6">The sequence shown here is derived from an EMBL/GenBank/DDBJ whole genome shotgun (WGS) entry which is preliminary data.</text>
</comment>
<evidence type="ECO:0000256" key="1">
    <source>
        <dbReference type="ARBA" id="ARBA00011063"/>
    </source>
</evidence>
<keyword evidence="2" id="KW-0378">Hydrolase</keyword>
<dbReference type="SUPFAM" id="SSF52788">
    <property type="entry name" value="Phosphotyrosine protein phosphatases I"/>
    <property type="match status" value="1"/>
</dbReference>
<name>A0A4Q2L707_9MICO</name>
<dbReference type="SMART" id="SM00226">
    <property type="entry name" value="LMWPc"/>
    <property type="match status" value="1"/>
</dbReference>
<dbReference type="AlphaFoldDB" id="A0A4Q2L707"/>
<evidence type="ECO:0000256" key="3">
    <source>
        <dbReference type="ARBA" id="ARBA00022912"/>
    </source>
</evidence>
<reference evidence="6 7" key="1">
    <citation type="submission" date="2019-01" db="EMBL/GenBank/DDBJ databases">
        <title>Agromyces.</title>
        <authorList>
            <person name="Li J."/>
        </authorList>
    </citation>
    <scope>NUCLEOTIDE SEQUENCE [LARGE SCALE GENOMIC DNA]</scope>
    <source>
        <strain evidence="6 7">DSM 15934</strain>
    </source>
</reference>
<keyword evidence="3" id="KW-0904">Protein phosphatase</keyword>
<dbReference type="OrthoDB" id="9784339at2"/>
<gene>
    <name evidence="6" type="ORF">ESP51_04940</name>
</gene>
<evidence type="ECO:0000259" key="5">
    <source>
        <dbReference type="SMART" id="SM00226"/>
    </source>
</evidence>
<dbReference type="InterPro" id="IPR036196">
    <property type="entry name" value="Ptyr_pPase_sf"/>
</dbReference>
<dbReference type="RefSeq" id="WP_129519786.1">
    <property type="nucleotide sequence ID" value="NZ_SDPN01000006.1"/>
</dbReference>
<evidence type="ECO:0000313" key="6">
    <source>
        <dbReference type="EMBL" id="RXZ72232.1"/>
    </source>
</evidence>
<dbReference type="InterPro" id="IPR017867">
    <property type="entry name" value="Tyr_phospatase_low_mol_wt"/>
</dbReference>
<dbReference type="PRINTS" id="PR00719">
    <property type="entry name" value="LMWPTPASE"/>
</dbReference>
<evidence type="ECO:0000256" key="2">
    <source>
        <dbReference type="ARBA" id="ARBA00022801"/>
    </source>
</evidence>
<evidence type="ECO:0000256" key="4">
    <source>
        <dbReference type="PIRSR" id="PIRSR617867-1"/>
    </source>
</evidence>
<evidence type="ECO:0000313" key="7">
    <source>
        <dbReference type="Proteomes" id="UP000293865"/>
    </source>
</evidence>
<protein>
    <submittedName>
        <fullName evidence="6">Low molecular weight phosphatase family protein</fullName>
    </submittedName>
</protein>
<feature type="active site" description="Nucleophile" evidence="4">
    <location>
        <position position="9"/>
    </location>
</feature>